<comment type="subcellular location">
    <subcellularLocation>
        <location evidence="7">Cytoplasm</location>
    </subcellularLocation>
</comment>
<keyword evidence="2 7" id="KW-0540">Nuclease</keyword>
<evidence type="ECO:0000313" key="9">
    <source>
        <dbReference type="EMBL" id="ABF14144.1"/>
    </source>
</evidence>
<name>Q1LSU3_BAUCH</name>
<dbReference type="RefSeq" id="WP_011520704.1">
    <property type="nucleotide sequence ID" value="NC_007984.1"/>
</dbReference>
<proteinExistence type="inferred from homology"/>
<dbReference type="InterPro" id="IPR011335">
    <property type="entry name" value="Restrct_endonuc-II-like"/>
</dbReference>
<reference evidence="9 10" key="1">
    <citation type="journal article" date="2006" name="PLoS Biol.">
        <title>Metabolic complementarity and genomics of the dual bacterial symbiosis of sharpshooters.</title>
        <authorList>
            <person name="Wu D."/>
            <person name="Daugherty S.C."/>
            <person name="Van Aken S.E."/>
            <person name="Pai G.H."/>
            <person name="Watkins K.L."/>
            <person name="Khouri H."/>
            <person name="Tallon L.J."/>
            <person name="Zaborsky J.M."/>
            <person name="Dunbar H.E."/>
            <person name="Tran P.L."/>
            <person name="Moran N.A."/>
            <person name="Eisen J.A."/>
        </authorList>
    </citation>
    <scope>NUCLEOTIDE SEQUENCE [LARGE SCALE GENOMIC DNA]</scope>
    <source>
        <strain evidence="9">Hc</strain>
    </source>
</reference>
<gene>
    <name evidence="7 9" type="primary">mutH</name>
    <name evidence="9" type="ordered locus">BCI_0541</name>
</gene>
<evidence type="ECO:0000256" key="5">
    <source>
        <dbReference type="ARBA" id="ARBA00022801"/>
    </source>
</evidence>
<evidence type="ECO:0000256" key="1">
    <source>
        <dbReference type="ARBA" id="ARBA00022490"/>
    </source>
</evidence>
<dbReference type="InterPro" id="IPR011337">
    <property type="entry name" value="DNA_rep_MutH/RE_typeII_Sau3AI"/>
</dbReference>
<dbReference type="GO" id="GO:0006304">
    <property type="term" value="P:DNA modification"/>
    <property type="evidence" value="ECO:0007669"/>
    <property type="project" value="InterPro"/>
</dbReference>
<dbReference type="GO" id="GO:0005737">
    <property type="term" value="C:cytoplasm"/>
    <property type="evidence" value="ECO:0007669"/>
    <property type="project" value="UniProtKB-SubCell"/>
</dbReference>
<evidence type="ECO:0000256" key="3">
    <source>
        <dbReference type="ARBA" id="ARBA00022759"/>
    </source>
</evidence>
<evidence type="ECO:0000313" key="10">
    <source>
        <dbReference type="Proteomes" id="UP000002427"/>
    </source>
</evidence>
<dbReference type="OrthoDB" id="5634909at2"/>
<organism evidence="9 10">
    <name type="scientific">Baumannia cicadellinicola subsp. Homalodisca coagulata</name>
    <dbReference type="NCBI Taxonomy" id="374463"/>
    <lineage>
        <taxon>Bacteria</taxon>
        <taxon>Pseudomonadati</taxon>
        <taxon>Pseudomonadota</taxon>
        <taxon>Gammaproteobacteria</taxon>
        <taxon>Candidatus Palibaumannia</taxon>
    </lineage>
</organism>
<sequence>MFLSLTPPANEIELLYRAKKLAGLSLGELAVHANIVTPNNLKRDKGWIGLLLEKYLGASAGNKPEQDFATIGIELKTIPVDNNGRSLETTFVCTAPLTGKTGITWEVSYVRYKLARVLWIPVEGQREIPVAQRHIGTPILWSPSAQEALQLQCDWEELMDLIVLGNVKHITAKYGKVLQLRPKAANSLVLTTAIGKLGEPIRTMPLGFYLKKNFTNQLLARNFY</sequence>
<dbReference type="Pfam" id="PF02976">
    <property type="entry name" value="MutH"/>
    <property type="match status" value="1"/>
</dbReference>
<dbReference type="InterPro" id="IPR004230">
    <property type="entry name" value="DNA_mismatch_repair_MutH"/>
</dbReference>
<dbReference type="HAMAP" id="MF_00759">
    <property type="entry name" value="MutH"/>
    <property type="match status" value="1"/>
</dbReference>
<accession>Q1LSU3</accession>
<protein>
    <recommendedName>
        <fullName evidence="7">DNA mismatch repair protein MutH</fullName>
    </recommendedName>
    <alternativeName>
        <fullName evidence="7">Methyl-directed mismatch repair protein</fullName>
    </alternativeName>
</protein>
<keyword evidence="1 7" id="KW-0963">Cytoplasm</keyword>
<comment type="function">
    <text evidence="7">Sequence-specific endonuclease that cleaves unmethylated GATC sequences. It is involved in DNA mismatch repair.</text>
</comment>
<keyword evidence="6 7" id="KW-0234">DNA repair</keyword>
<dbReference type="STRING" id="374463.BCI_0541"/>
<evidence type="ECO:0000256" key="7">
    <source>
        <dbReference type="HAMAP-Rule" id="MF_00759"/>
    </source>
</evidence>
<evidence type="ECO:0000259" key="8">
    <source>
        <dbReference type="SMART" id="SM00927"/>
    </source>
</evidence>
<dbReference type="EMBL" id="CP000238">
    <property type="protein sequence ID" value="ABF14144.1"/>
    <property type="molecule type" value="Genomic_DNA"/>
</dbReference>
<dbReference type="GO" id="GO:0006298">
    <property type="term" value="P:mismatch repair"/>
    <property type="evidence" value="ECO:0007669"/>
    <property type="project" value="UniProtKB-UniRule"/>
</dbReference>
<dbReference type="NCBIfam" id="TIGR02248">
    <property type="entry name" value="mutH_TIGR"/>
    <property type="match status" value="1"/>
</dbReference>
<dbReference type="KEGG" id="bci:BCI_0541"/>
<dbReference type="SUPFAM" id="SSF52980">
    <property type="entry name" value="Restriction endonuclease-like"/>
    <property type="match status" value="1"/>
</dbReference>
<dbReference type="SMART" id="SM00927">
    <property type="entry name" value="MutH"/>
    <property type="match status" value="1"/>
</dbReference>
<dbReference type="CDD" id="cd00583">
    <property type="entry name" value="MutH-like"/>
    <property type="match status" value="1"/>
</dbReference>
<evidence type="ECO:0000256" key="2">
    <source>
        <dbReference type="ARBA" id="ARBA00022722"/>
    </source>
</evidence>
<dbReference type="InterPro" id="IPR037057">
    <property type="entry name" value="DNA_rep_MutH/T2_RE_sf"/>
</dbReference>
<keyword evidence="10" id="KW-1185">Reference proteome</keyword>
<dbReference type="GO" id="GO:0004519">
    <property type="term" value="F:endonuclease activity"/>
    <property type="evidence" value="ECO:0007669"/>
    <property type="project" value="UniProtKB-UniRule"/>
</dbReference>
<dbReference type="Gene3D" id="3.40.600.10">
    <property type="entry name" value="DNA mismatch repair MutH/Restriction endonuclease, type II"/>
    <property type="match status" value="1"/>
</dbReference>
<dbReference type="GO" id="GO:0003677">
    <property type="term" value="F:DNA binding"/>
    <property type="evidence" value="ECO:0007669"/>
    <property type="project" value="InterPro"/>
</dbReference>
<evidence type="ECO:0000256" key="6">
    <source>
        <dbReference type="ARBA" id="ARBA00023204"/>
    </source>
</evidence>
<evidence type="ECO:0000256" key="4">
    <source>
        <dbReference type="ARBA" id="ARBA00022763"/>
    </source>
</evidence>
<dbReference type="Proteomes" id="UP000002427">
    <property type="component" value="Chromosome"/>
</dbReference>
<keyword evidence="5 7" id="KW-0378">Hydrolase</keyword>
<dbReference type="GO" id="GO:0016787">
    <property type="term" value="F:hydrolase activity"/>
    <property type="evidence" value="ECO:0007669"/>
    <property type="project" value="UniProtKB-KW"/>
</dbReference>
<dbReference type="NCBIfam" id="NF003458">
    <property type="entry name" value="PRK05070.1"/>
    <property type="match status" value="1"/>
</dbReference>
<keyword evidence="3 7" id="KW-0255">Endonuclease</keyword>
<keyword evidence="4 7" id="KW-0227">DNA damage</keyword>
<dbReference type="HOGENOM" id="CLU_086669_0_0_6"/>
<comment type="similarity">
    <text evidence="7">Belongs to the MutH family.</text>
</comment>
<dbReference type="AlphaFoldDB" id="Q1LSU3"/>
<feature type="domain" description="DNA mismatch repair MutH/Type II restriction enzyme Sau3AI" evidence="8">
    <location>
        <begin position="56"/>
        <end position="154"/>
    </location>
</feature>